<dbReference type="AlphaFoldDB" id="A0AAV5MCK0"/>
<keyword evidence="1" id="KW-0472">Membrane</keyword>
<dbReference type="Proteomes" id="UP001054252">
    <property type="component" value="Unassembled WGS sequence"/>
</dbReference>
<keyword evidence="3" id="KW-1185">Reference proteome</keyword>
<dbReference type="PANTHER" id="PTHR31170:SF17">
    <property type="match status" value="1"/>
</dbReference>
<dbReference type="Pfam" id="PF03140">
    <property type="entry name" value="DUF247"/>
    <property type="match status" value="1"/>
</dbReference>
<sequence>MADEEEKKEIHISIFKKLEKLHSAKLPGQKIFRLSRDVLEVNKKAYEPYSVSIGPYHYGKEHLKKMEMHKVRFLRMLLDRHGIEPKIYMDEVSGIAQEARDYYSQLSLNISIEEFLEMMVLDGCFIVELIHQLREGKLDPSVFKGGLVLRSILRDFVLVENQLPFCVLWKLLDITVKEKKGEYIKSLLQLFKYTMPGLRVDEIGGYVKDSNHLLHLLQSIWCPSFQKMDQVSRLDDFKWSFMRSASELSEAGIQFVNKFEAGSLFDIEFRSGKGILEIPTMIIDDSTESFYHNIIAFEQYSTDGGYLTSYCRLMDCLINSDKDVELLRRCGIIVNYLGNDQAVATMFNKLGVQVGIFGNDFFYDSLFRSVNEYYDRTWNKWKATLRRDYCNSPWAFISVVAAVFLLLLTLLQTIFTVSPSAP</sequence>
<organism evidence="2 3">
    <name type="scientific">Rubroshorea leprosula</name>
    <dbReference type="NCBI Taxonomy" id="152421"/>
    <lineage>
        <taxon>Eukaryota</taxon>
        <taxon>Viridiplantae</taxon>
        <taxon>Streptophyta</taxon>
        <taxon>Embryophyta</taxon>
        <taxon>Tracheophyta</taxon>
        <taxon>Spermatophyta</taxon>
        <taxon>Magnoliopsida</taxon>
        <taxon>eudicotyledons</taxon>
        <taxon>Gunneridae</taxon>
        <taxon>Pentapetalae</taxon>
        <taxon>rosids</taxon>
        <taxon>malvids</taxon>
        <taxon>Malvales</taxon>
        <taxon>Dipterocarpaceae</taxon>
        <taxon>Rubroshorea</taxon>
    </lineage>
</organism>
<gene>
    <name evidence="2" type="ORF">SLEP1_g54490</name>
</gene>
<comment type="caution">
    <text evidence="2">The sequence shown here is derived from an EMBL/GenBank/DDBJ whole genome shotgun (WGS) entry which is preliminary data.</text>
</comment>
<dbReference type="EMBL" id="BPVZ01000232">
    <property type="protein sequence ID" value="GKV47605.1"/>
    <property type="molecule type" value="Genomic_DNA"/>
</dbReference>
<evidence type="ECO:0000313" key="2">
    <source>
        <dbReference type="EMBL" id="GKV47605.1"/>
    </source>
</evidence>
<feature type="transmembrane region" description="Helical" evidence="1">
    <location>
        <begin position="394"/>
        <end position="417"/>
    </location>
</feature>
<name>A0AAV5MCK0_9ROSI</name>
<evidence type="ECO:0000313" key="3">
    <source>
        <dbReference type="Proteomes" id="UP001054252"/>
    </source>
</evidence>
<keyword evidence="1" id="KW-0812">Transmembrane</keyword>
<proteinExistence type="predicted"/>
<accession>A0AAV5MCK0</accession>
<protein>
    <submittedName>
        <fullName evidence="2">Uncharacterized protein</fullName>
    </submittedName>
</protein>
<reference evidence="2 3" key="1">
    <citation type="journal article" date="2021" name="Commun. Biol.">
        <title>The genome of Shorea leprosula (Dipterocarpaceae) highlights the ecological relevance of drought in aseasonal tropical rainforests.</title>
        <authorList>
            <person name="Ng K.K.S."/>
            <person name="Kobayashi M.J."/>
            <person name="Fawcett J.A."/>
            <person name="Hatakeyama M."/>
            <person name="Paape T."/>
            <person name="Ng C.H."/>
            <person name="Ang C.C."/>
            <person name="Tnah L.H."/>
            <person name="Lee C.T."/>
            <person name="Nishiyama T."/>
            <person name="Sese J."/>
            <person name="O'Brien M.J."/>
            <person name="Copetti D."/>
            <person name="Mohd Noor M.I."/>
            <person name="Ong R.C."/>
            <person name="Putra M."/>
            <person name="Sireger I.Z."/>
            <person name="Indrioko S."/>
            <person name="Kosugi Y."/>
            <person name="Izuno A."/>
            <person name="Isagi Y."/>
            <person name="Lee S.L."/>
            <person name="Shimizu K.K."/>
        </authorList>
    </citation>
    <scope>NUCLEOTIDE SEQUENCE [LARGE SCALE GENOMIC DNA]</scope>
    <source>
        <strain evidence="2">214</strain>
    </source>
</reference>
<dbReference type="InterPro" id="IPR004158">
    <property type="entry name" value="DUF247_pln"/>
</dbReference>
<dbReference type="PANTHER" id="PTHR31170">
    <property type="entry name" value="BNAC04G53230D PROTEIN"/>
    <property type="match status" value="1"/>
</dbReference>
<keyword evidence="1" id="KW-1133">Transmembrane helix</keyword>
<evidence type="ECO:0000256" key="1">
    <source>
        <dbReference type="SAM" id="Phobius"/>
    </source>
</evidence>